<evidence type="ECO:0000259" key="9">
    <source>
        <dbReference type="Pfam" id="PF07715"/>
    </source>
</evidence>
<evidence type="ECO:0000256" key="8">
    <source>
        <dbReference type="SAM" id="SignalP"/>
    </source>
</evidence>
<name>A0A015T073_BACFG</name>
<keyword evidence="4 7" id="KW-0812">Transmembrane</keyword>
<keyword evidence="5 7" id="KW-0472">Membrane</keyword>
<dbReference type="Pfam" id="PF07715">
    <property type="entry name" value="Plug"/>
    <property type="match status" value="1"/>
</dbReference>
<sequence length="858" mass="95339">MRNKLLLLLLLMFMTSGMMYAQQQKTQQSQQRTAAPSYTLKGVLLDSLTQEGEPYATIKIAKKNAPQKALKMAVTDLNGKFQEKLTVAPGEYIITLSSVGKVTIVKDFTVKASEKVIDLGKLNMAEATNELKGIEVVAQKPLVKVDVDKIEYNIEDDPDSKTNTVMEMLRKVPLVTVDGEDNIKVNGSSSFKIHVNGKPNNMMSNNPKDVLKSMPANTIKHIEVITSPGAKYDAEGVGGILNIVTVGGGFEGYTATFRASGSNRGAGAGGYATIKSGKLTITGNYNYNYNTSPKSYSDSYRENYDSEDQKYLESKSSSDYNGSFQYGNLEASYEIDTLRLLTASFGMYGGANDNKSDGLTTMWNAQRDRLAYQYRSLSDGDGSWYSMRGNVDYQRTSKKNKDRMITLSYKISTQPQNSDYYTDYKDIKDPFEMDIVKKFLLNNSHSDGKTNTTEHTFQVDYTTPIGKLHTIEAGAKYIIRNNLSDNKLFEAEGVSDNYEYNNDRSSKYKHLNDILAAYLGYTLRYKTFSFKPGVRYEYTSQDVKYLAGAIGPEADFSTSYNDFVPSVTMGIKIGKTQNLRGGYNMRIWRPGIWNLNPYFDDRNPMFISQGNSNLESEKSHSFNLSYSMFSMKFNVNISLRHSFGNNGIERVSRLIGKGGEEFPGGHHAPEGALYSTYENIGKNRNTGLSLYGNWNASPNTRIYLNGDGSYVDIKSPAQGLHNYGWNASLYGGIQHTFPLKIRASLNAGGSTPYISLQGKGSGYYYYSLGVNRSFIKDRFTVSAYVSNIFEKYRSYNNTTMGENFLSKSSSRYQSRSFGISLSYRIGELKASVKKAARSINNDDVKGGGGQGGQGGGAN</sequence>
<dbReference type="PATRIC" id="fig|1339315.3.peg.1094"/>
<evidence type="ECO:0000256" key="1">
    <source>
        <dbReference type="ARBA" id="ARBA00004571"/>
    </source>
</evidence>
<comment type="caution">
    <text evidence="11">The sequence shown here is derived from an EMBL/GenBank/DDBJ whole genome shotgun (WGS) entry which is preliminary data.</text>
</comment>
<dbReference type="Proteomes" id="UP000020529">
    <property type="component" value="Unassembled WGS sequence"/>
</dbReference>
<dbReference type="SUPFAM" id="SSF56935">
    <property type="entry name" value="Porins"/>
    <property type="match status" value="1"/>
</dbReference>
<accession>A0A015T073</accession>
<dbReference type="PANTHER" id="PTHR40980">
    <property type="entry name" value="PLUG DOMAIN-CONTAINING PROTEIN"/>
    <property type="match status" value="1"/>
</dbReference>
<evidence type="ECO:0000256" key="2">
    <source>
        <dbReference type="ARBA" id="ARBA00022448"/>
    </source>
</evidence>
<evidence type="ECO:0000256" key="7">
    <source>
        <dbReference type="PROSITE-ProRule" id="PRU01360"/>
    </source>
</evidence>
<keyword evidence="6 7" id="KW-0998">Cell outer membrane</keyword>
<dbReference type="AlphaFoldDB" id="A0A015T073"/>
<dbReference type="EMBL" id="JGCY01000221">
    <property type="protein sequence ID" value="EXY75897.1"/>
    <property type="molecule type" value="Genomic_DNA"/>
</dbReference>
<dbReference type="Gene3D" id="2.40.170.20">
    <property type="entry name" value="TonB-dependent receptor, beta-barrel domain"/>
    <property type="match status" value="1"/>
</dbReference>
<proteinExistence type="inferred from homology"/>
<dbReference type="InterPro" id="IPR008969">
    <property type="entry name" value="CarboxyPept-like_regulatory"/>
</dbReference>
<evidence type="ECO:0000256" key="3">
    <source>
        <dbReference type="ARBA" id="ARBA00022452"/>
    </source>
</evidence>
<evidence type="ECO:0000256" key="5">
    <source>
        <dbReference type="ARBA" id="ARBA00023136"/>
    </source>
</evidence>
<evidence type="ECO:0000256" key="6">
    <source>
        <dbReference type="ARBA" id="ARBA00023237"/>
    </source>
</evidence>
<dbReference type="PANTHER" id="PTHR40980:SF4">
    <property type="entry name" value="TONB-DEPENDENT RECEPTOR-LIKE BETA-BARREL DOMAIN-CONTAINING PROTEIN"/>
    <property type="match status" value="1"/>
</dbReference>
<feature type="chain" id="PRO_5001478682" evidence="8">
    <location>
        <begin position="22"/>
        <end position="858"/>
    </location>
</feature>
<feature type="domain" description="TonB-dependent receptor plug" evidence="9">
    <location>
        <begin position="155"/>
        <end position="240"/>
    </location>
</feature>
<dbReference type="PROSITE" id="PS52016">
    <property type="entry name" value="TONB_DEPENDENT_REC_3"/>
    <property type="match status" value="1"/>
</dbReference>
<dbReference type="InterPro" id="IPR012910">
    <property type="entry name" value="Plug_dom"/>
</dbReference>
<dbReference type="RefSeq" id="WP_032587677.1">
    <property type="nucleotide sequence ID" value="NZ_JGCY01000221.1"/>
</dbReference>
<keyword evidence="8" id="KW-0732">Signal</keyword>
<comment type="subcellular location">
    <subcellularLocation>
        <location evidence="1 7">Cell outer membrane</location>
        <topology evidence="1 7">Multi-pass membrane protein</topology>
    </subcellularLocation>
</comment>
<feature type="signal peptide" evidence="8">
    <location>
        <begin position="1"/>
        <end position="21"/>
    </location>
</feature>
<feature type="domain" description="Outer membrane protein beta-barrel" evidence="10">
    <location>
        <begin position="399"/>
        <end position="823"/>
    </location>
</feature>
<evidence type="ECO:0000313" key="11">
    <source>
        <dbReference type="EMBL" id="EXY75897.1"/>
    </source>
</evidence>
<evidence type="ECO:0000313" key="12">
    <source>
        <dbReference type="Proteomes" id="UP000020529"/>
    </source>
</evidence>
<dbReference type="Gene3D" id="2.170.130.10">
    <property type="entry name" value="TonB-dependent receptor, plug domain"/>
    <property type="match status" value="1"/>
</dbReference>
<evidence type="ECO:0000259" key="10">
    <source>
        <dbReference type="Pfam" id="PF14905"/>
    </source>
</evidence>
<protein>
    <submittedName>
        <fullName evidence="11">Cna B-type domain protein</fullName>
    </submittedName>
</protein>
<comment type="similarity">
    <text evidence="7">Belongs to the TonB-dependent receptor family.</text>
</comment>
<dbReference type="InterPro" id="IPR037066">
    <property type="entry name" value="Plug_dom_sf"/>
</dbReference>
<dbReference type="GO" id="GO:0009279">
    <property type="term" value="C:cell outer membrane"/>
    <property type="evidence" value="ECO:0007669"/>
    <property type="project" value="UniProtKB-SubCell"/>
</dbReference>
<keyword evidence="2 7" id="KW-0813">Transport</keyword>
<gene>
    <name evidence="11" type="ORF">M124_0277</name>
</gene>
<dbReference type="SUPFAM" id="SSF49464">
    <property type="entry name" value="Carboxypeptidase regulatory domain-like"/>
    <property type="match status" value="1"/>
</dbReference>
<dbReference type="InterPro" id="IPR041700">
    <property type="entry name" value="OMP_b-brl_3"/>
</dbReference>
<organism evidence="11 12">
    <name type="scientific">Bacteroides fragilis str. 3988T(B)14</name>
    <dbReference type="NCBI Taxonomy" id="1339315"/>
    <lineage>
        <taxon>Bacteria</taxon>
        <taxon>Pseudomonadati</taxon>
        <taxon>Bacteroidota</taxon>
        <taxon>Bacteroidia</taxon>
        <taxon>Bacteroidales</taxon>
        <taxon>Bacteroidaceae</taxon>
        <taxon>Bacteroides</taxon>
    </lineage>
</organism>
<keyword evidence="3 7" id="KW-1134">Transmembrane beta strand</keyword>
<reference evidence="11 12" key="1">
    <citation type="submission" date="2014-02" db="EMBL/GenBank/DDBJ databases">
        <authorList>
            <person name="Sears C."/>
            <person name="Carroll K."/>
            <person name="Sack B.R."/>
            <person name="Qadri F."/>
            <person name="Myers L.L."/>
            <person name="Chung G.-T."/>
            <person name="Escheverria P."/>
            <person name="Fraser C.M."/>
            <person name="Sadzewicz L."/>
            <person name="Shefchek K.A."/>
            <person name="Tallon L."/>
            <person name="Das S.P."/>
            <person name="Daugherty S."/>
            <person name="Mongodin E.F."/>
        </authorList>
    </citation>
    <scope>NUCLEOTIDE SEQUENCE [LARGE SCALE GENOMIC DNA]</scope>
    <source>
        <strain evidence="12">3988T(B)14</strain>
    </source>
</reference>
<dbReference type="InterPro" id="IPR039426">
    <property type="entry name" value="TonB-dep_rcpt-like"/>
</dbReference>
<dbReference type="Pfam" id="PF14905">
    <property type="entry name" value="OMP_b-brl_3"/>
    <property type="match status" value="1"/>
</dbReference>
<evidence type="ECO:0000256" key="4">
    <source>
        <dbReference type="ARBA" id="ARBA00022692"/>
    </source>
</evidence>
<dbReference type="InterPro" id="IPR036942">
    <property type="entry name" value="Beta-barrel_TonB_sf"/>
</dbReference>